<dbReference type="Proteomes" id="UP000018130">
    <property type="component" value="Unassembled WGS sequence"/>
</dbReference>
<reference evidence="1 2" key="1">
    <citation type="submission" date="2013-01" db="EMBL/GenBank/DDBJ databases">
        <authorList>
            <person name="Bench S."/>
        </authorList>
    </citation>
    <scope>NUCLEOTIDE SEQUENCE [LARGE SCALE GENOMIC DNA]</scope>
    <source>
        <strain evidence="1 2">WH 0402</strain>
    </source>
</reference>
<evidence type="ECO:0000313" key="1">
    <source>
        <dbReference type="EMBL" id="CCQ67603.1"/>
    </source>
</evidence>
<name>T2JNX5_CROWT</name>
<organism evidence="1 2">
    <name type="scientific">Crocosphaera watsonii WH 0402</name>
    <dbReference type="NCBI Taxonomy" id="1284629"/>
    <lineage>
        <taxon>Bacteria</taxon>
        <taxon>Bacillati</taxon>
        <taxon>Cyanobacteriota</taxon>
        <taxon>Cyanophyceae</taxon>
        <taxon>Oscillatoriophycideae</taxon>
        <taxon>Chroococcales</taxon>
        <taxon>Aphanothecaceae</taxon>
        <taxon>Crocosphaera</taxon>
    </lineage>
</organism>
<gene>
    <name evidence="1" type="ORF">CWATWH0402_2537</name>
</gene>
<dbReference type="AlphaFoldDB" id="T2JNX5"/>
<comment type="caution">
    <text evidence="1">The sequence shown here is derived from an EMBL/GenBank/DDBJ whole genome shotgun (WGS) entry which is preliminary data.</text>
</comment>
<proteinExistence type="predicted"/>
<accession>T2JNX5</accession>
<evidence type="ECO:0000313" key="2">
    <source>
        <dbReference type="Proteomes" id="UP000018130"/>
    </source>
</evidence>
<sequence length="29" mass="3454">MLHHHNKTLFIPILTTLSKFLRNMTFLSV</sequence>
<protein>
    <submittedName>
        <fullName evidence="1">Uncharacterized protein</fullName>
    </submittedName>
</protein>
<reference evidence="1 2" key="2">
    <citation type="submission" date="2013-09" db="EMBL/GenBank/DDBJ databases">
        <title>Whole genome comparison of six Crocosphaera watsonii strains with differing phenotypes.</title>
        <authorList>
            <person name="Bench S.R."/>
            <person name="Heller P."/>
            <person name="Frank I."/>
            <person name="Arciniega M."/>
            <person name="Shilova I.N."/>
            <person name="Zehr J.P."/>
        </authorList>
    </citation>
    <scope>NUCLEOTIDE SEQUENCE [LARGE SCALE GENOMIC DNA]</scope>
    <source>
        <strain evidence="1 2">WH 0402</strain>
    </source>
</reference>
<dbReference type="EMBL" id="CAQN01000629">
    <property type="protein sequence ID" value="CCQ67603.1"/>
    <property type="molecule type" value="Genomic_DNA"/>
</dbReference>